<dbReference type="PANTHER" id="PTHR46029">
    <property type="entry name" value="C-TERMINAL-BINDING PROTEIN"/>
    <property type="match status" value="1"/>
</dbReference>
<dbReference type="GO" id="GO:0001221">
    <property type="term" value="F:transcription coregulator binding"/>
    <property type="evidence" value="ECO:0007669"/>
    <property type="project" value="TreeGrafter"/>
</dbReference>
<evidence type="ECO:0000259" key="3">
    <source>
        <dbReference type="Pfam" id="PF00389"/>
    </source>
</evidence>
<name>A0A517SD67_9PLAN</name>
<proteinExistence type="inferred from homology"/>
<keyword evidence="1 2" id="KW-0560">Oxidoreductase</keyword>
<dbReference type="Pfam" id="PF02826">
    <property type="entry name" value="2-Hacid_dh_C"/>
    <property type="match status" value="1"/>
</dbReference>
<dbReference type="InterPro" id="IPR006140">
    <property type="entry name" value="D-isomer_DH_NAD-bd"/>
</dbReference>
<dbReference type="SUPFAM" id="SSF52283">
    <property type="entry name" value="Formate/glycerate dehydrogenase catalytic domain-like"/>
    <property type="match status" value="1"/>
</dbReference>
<evidence type="ECO:0000256" key="2">
    <source>
        <dbReference type="RuleBase" id="RU003719"/>
    </source>
</evidence>
<dbReference type="Proteomes" id="UP000315700">
    <property type="component" value="Chromosome"/>
</dbReference>
<gene>
    <name evidence="5" type="primary">ldhA</name>
    <name evidence="5" type="ORF">Pan44_20960</name>
</gene>
<dbReference type="InterPro" id="IPR051638">
    <property type="entry name" value="CTBP_dehydrogenase"/>
</dbReference>
<feature type="domain" description="D-isomer specific 2-hydroxyacid dehydrogenase NAD-binding" evidence="4">
    <location>
        <begin position="110"/>
        <end position="298"/>
    </location>
</feature>
<dbReference type="EC" id="1.1.1.28" evidence="5"/>
<dbReference type="InterPro" id="IPR029753">
    <property type="entry name" value="D-isomer_DH_CS"/>
</dbReference>
<dbReference type="PROSITE" id="PS00670">
    <property type="entry name" value="D_2_HYDROXYACID_DH_2"/>
    <property type="match status" value="1"/>
</dbReference>
<dbReference type="FunCoup" id="A0A517SD67">
    <property type="interactions" value="318"/>
</dbReference>
<keyword evidence="6" id="KW-1185">Reference proteome</keyword>
<dbReference type="InParanoid" id="A0A517SD67"/>
<sequence>MSRPLVVVTDFIREPLDHERRILGDVADVVSADAMNEDDLIGKVENADCLMLFHFISITRKTIERLKKCKLIVRCGVGFDNVDRVFARERGIDVANVPDYGTEDVADSAIGMMLTLVRGIHYMNSRTQAEQGEWIYTQVQPTYRLRGQTFGIIGCGRIGTATALRAKALGLRVIYYDPYVPDGRDKALGIIRVESLEELFSQSDIVSVHCPRTPETTHIINRAAIEQMKPGAYLVNTARGGCVDINAVLWGIESGKLRGAGIDVLEVEPPTGAEPLIKAWRDPNHPAHHRVIINPHAAFYSEEGSIDMRVKGSENCRRVILGNAPRNVVN</sequence>
<dbReference type="AlphaFoldDB" id="A0A517SD67"/>
<dbReference type="GO" id="GO:0006357">
    <property type="term" value="P:regulation of transcription by RNA polymerase II"/>
    <property type="evidence" value="ECO:0007669"/>
    <property type="project" value="TreeGrafter"/>
</dbReference>
<comment type="similarity">
    <text evidence="2">Belongs to the D-isomer specific 2-hydroxyacid dehydrogenase family.</text>
</comment>
<evidence type="ECO:0000256" key="1">
    <source>
        <dbReference type="ARBA" id="ARBA00023002"/>
    </source>
</evidence>
<dbReference type="CDD" id="cd05299">
    <property type="entry name" value="CtBP_dh"/>
    <property type="match status" value="1"/>
</dbReference>
<dbReference type="InterPro" id="IPR043322">
    <property type="entry name" value="CtBP"/>
</dbReference>
<dbReference type="InterPro" id="IPR036291">
    <property type="entry name" value="NAD(P)-bd_dom_sf"/>
</dbReference>
<evidence type="ECO:0000313" key="6">
    <source>
        <dbReference type="Proteomes" id="UP000315700"/>
    </source>
</evidence>
<dbReference type="KEGG" id="ccos:Pan44_20960"/>
<dbReference type="GO" id="GO:0051287">
    <property type="term" value="F:NAD binding"/>
    <property type="evidence" value="ECO:0007669"/>
    <property type="project" value="InterPro"/>
</dbReference>
<evidence type="ECO:0000313" key="5">
    <source>
        <dbReference type="EMBL" id="QDT54069.1"/>
    </source>
</evidence>
<dbReference type="GO" id="GO:0140297">
    <property type="term" value="F:DNA-binding transcription factor binding"/>
    <property type="evidence" value="ECO:0007669"/>
    <property type="project" value="TreeGrafter"/>
</dbReference>
<dbReference type="GO" id="GO:0008720">
    <property type="term" value="F:D-lactate dehydrogenase (NAD+) activity"/>
    <property type="evidence" value="ECO:0007669"/>
    <property type="project" value="UniProtKB-EC"/>
</dbReference>
<dbReference type="Pfam" id="PF00389">
    <property type="entry name" value="2-Hacid_dh"/>
    <property type="match status" value="1"/>
</dbReference>
<accession>A0A517SD67</accession>
<dbReference type="OrthoDB" id="277029at2"/>
<feature type="domain" description="D-isomer specific 2-hydroxyacid dehydrogenase catalytic" evidence="3">
    <location>
        <begin position="16"/>
        <end position="330"/>
    </location>
</feature>
<evidence type="ECO:0000259" key="4">
    <source>
        <dbReference type="Pfam" id="PF02826"/>
    </source>
</evidence>
<dbReference type="RefSeq" id="WP_145029808.1">
    <property type="nucleotide sequence ID" value="NZ_CP036271.1"/>
</dbReference>
<protein>
    <submittedName>
        <fullName evidence="5">D-lactate dehydrogenase</fullName>
        <ecNumber evidence="5">1.1.1.28</ecNumber>
    </submittedName>
</protein>
<dbReference type="EMBL" id="CP036271">
    <property type="protein sequence ID" value="QDT54069.1"/>
    <property type="molecule type" value="Genomic_DNA"/>
</dbReference>
<dbReference type="PANTHER" id="PTHR46029:SF7">
    <property type="entry name" value="C-TERMINAL-BINDING PROTEIN"/>
    <property type="match status" value="1"/>
</dbReference>
<dbReference type="Gene3D" id="3.40.50.720">
    <property type="entry name" value="NAD(P)-binding Rossmann-like Domain"/>
    <property type="match status" value="2"/>
</dbReference>
<reference evidence="5 6" key="1">
    <citation type="submission" date="2019-02" db="EMBL/GenBank/DDBJ databases">
        <title>Deep-cultivation of Planctomycetes and their phenomic and genomic characterization uncovers novel biology.</title>
        <authorList>
            <person name="Wiegand S."/>
            <person name="Jogler M."/>
            <person name="Boedeker C."/>
            <person name="Pinto D."/>
            <person name="Vollmers J."/>
            <person name="Rivas-Marin E."/>
            <person name="Kohn T."/>
            <person name="Peeters S.H."/>
            <person name="Heuer A."/>
            <person name="Rast P."/>
            <person name="Oberbeckmann S."/>
            <person name="Bunk B."/>
            <person name="Jeske O."/>
            <person name="Meyerdierks A."/>
            <person name="Storesund J.E."/>
            <person name="Kallscheuer N."/>
            <person name="Luecker S."/>
            <person name="Lage O.M."/>
            <person name="Pohl T."/>
            <person name="Merkel B.J."/>
            <person name="Hornburger P."/>
            <person name="Mueller R.-W."/>
            <person name="Bruemmer F."/>
            <person name="Labrenz M."/>
            <person name="Spormann A.M."/>
            <person name="Op den Camp H."/>
            <person name="Overmann J."/>
            <person name="Amann R."/>
            <person name="Jetten M.S.M."/>
            <person name="Mascher T."/>
            <person name="Medema M.H."/>
            <person name="Devos D.P."/>
            <person name="Kaster A.-K."/>
            <person name="Ovreas L."/>
            <person name="Rohde M."/>
            <person name="Galperin M.Y."/>
            <person name="Jogler C."/>
        </authorList>
    </citation>
    <scope>NUCLEOTIDE SEQUENCE [LARGE SCALE GENOMIC DNA]</scope>
    <source>
        <strain evidence="5 6">Pan44</strain>
    </source>
</reference>
<dbReference type="InterPro" id="IPR006139">
    <property type="entry name" value="D-isomer_2_OHA_DH_cat_dom"/>
</dbReference>
<organism evidence="5 6">
    <name type="scientific">Caulifigura coniformis</name>
    <dbReference type="NCBI Taxonomy" id="2527983"/>
    <lineage>
        <taxon>Bacteria</taxon>
        <taxon>Pseudomonadati</taxon>
        <taxon>Planctomycetota</taxon>
        <taxon>Planctomycetia</taxon>
        <taxon>Planctomycetales</taxon>
        <taxon>Planctomycetaceae</taxon>
        <taxon>Caulifigura</taxon>
    </lineage>
</organism>
<dbReference type="GO" id="GO:0003714">
    <property type="term" value="F:transcription corepressor activity"/>
    <property type="evidence" value="ECO:0007669"/>
    <property type="project" value="InterPro"/>
</dbReference>
<dbReference type="SUPFAM" id="SSF51735">
    <property type="entry name" value="NAD(P)-binding Rossmann-fold domains"/>
    <property type="match status" value="1"/>
</dbReference>